<dbReference type="AlphaFoldDB" id="A0A7M5X5N3"/>
<sequence>MDSRRKTALKSLKRKDTVGMLLLGDVDIGKSALIRRWVNNDFPENYQATVEDFFMKTIICMNQRVNVTIIDIAGSRQFPTMDDLYIARSDVLMLVYEIGNQKSIDSMKWYYDSARKTLNDKKVAFIVVGTKYDKHGSDIHQNIETGLEFFTELPEQPAQFSTSAKNGYNVKELFEHGVKEILKNNNVSDKRAKFERQITIEAMEDEKEKKPCCTIL</sequence>
<dbReference type="InterPro" id="IPR001806">
    <property type="entry name" value="Small_GTPase"/>
</dbReference>
<dbReference type="PROSITE" id="PS51421">
    <property type="entry name" value="RAS"/>
    <property type="match status" value="1"/>
</dbReference>
<dbReference type="SMART" id="SM00174">
    <property type="entry name" value="RHO"/>
    <property type="match status" value="1"/>
</dbReference>
<evidence type="ECO:0000256" key="2">
    <source>
        <dbReference type="ARBA" id="ARBA00023134"/>
    </source>
</evidence>
<evidence type="ECO:0000313" key="3">
    <source>
        <dbReference type="EnsemblMetazoa" id="CLYHEMP017896.1"/>
    </source>
</evidence>
<dbReference type="GO" id="GO:0007165">
    <property type="term" value="P:signal transduction"/>
    <property type="evidence" value="ECO:0007669"/>
    <property type="project" value="InterPro"/>
</dbReference>
<dbReference type="PRINTS" id="PR00449">
    <property type="entry name" value="RASTRNSFRMNG"/>
</dbReference>
<dbReference type="RefSeq" id="XP_066910615.1">
    <property type="nucleotide sequence ID" value="XM_067054514.1"/>
</dbReference>
<dbReference type="Gene3D" id="3.40.50.300">
    <property type="entry name" value="P-loop containing nucleotide triphosphate hydrolases"/>
    <property type="match status" value="1"/>
</dbReference>
<name>A0A7M5X5N3_9CNID</name>
<dbReference type="GO" id="GO:0016020">
    <property type="term" value="C:membrane"/>
    <property type="evidence" value="ECO:0007669"/>
    <property type="project" value="InterPro"/>
</dbReference>
<dbReference type="SMART" id="SM00175">
    <property type="entry name" value="RAB"/>
    <property type="match status" value="1"/>
</dbReference>
<keyword evidence="2" id="KW-0342">GTP-binding</keyword>
<proteinExistence type="predicted"/>
<dbReference type="Proteomes" id="UP000594262">
    <property type="component" value="Unplaced"/>
</dbReference>
<dbReference type="GeneID" id="136797929"/>
<reference evidence="3" key="1">
    <citation type="submission" date="2021-01" db="UniProtKB">
        <authorList>
            <consortium name="EnsemblMetazoa"/>
        </authorList>
    </citation>
    <scope>IDENTIFICATION</scope>
</reference>
<dbReference type="SUPFAM" id="SSF52540">
    <property type="entry name" value="P-loop containing nucleoside triphosphate hydrolases"/>
    <property type="match status" value="1"/>
</dbReference>
<dbReference type="GO" id="GO:0005525">
    <property type="term" value="F:GTP binding"/>
    <property type="evidence" value="ECO:0007669"/>
    <property type="project" value="UniProtKB-KW"/>
</dbReference>
<keyword evidence="1" id="KW-0547">Nucleotide-binding</keyword>
<dbReference type="PANTHER" id="PTHR24070">
    <property type="entry name" value="RAS, DI-RAS, AND RHEB FAMILY MEMBERS OF SMALL GTPASE SUPERFAMILY"/>
    <property type="match status" value="1"/>
</dbReference>
<dbReference type="InterPro" id="IPR005225">
    <property type="entry name" value="Small_GTP-bd"/>
</dbReference>
<dbReference type="NCBIfam" id="TIGR00231">
    <property type="entry name" value="small_GTP"/>
    <property type="match status" value="1"/>
</dbReference>
<organism evidence="3 4">
    <name type="scientific">Clytia hemisphaerica</name>
    <dbReference type="NCBI Taxonomy" id="252671"/>
    <lineage>
        <taxon>Eukaryota</taxon>
        <taxon>Metazoa</taxon>
        <taxon>Cnidaria</taxon>
        <taxon>Hydrozoa</taxon>
        <taxon>Hydroidolina</taxon>
        <taxon>Leptothecata</taxon>
        <taxon>Obeliida</taxon>
        <taxon>Clytiidae</taxon>
        <taxon>Clytia</taxon>
    </lineage>
</organism>
<evidence type="ECO:0000256" key="1">
    <source>
        <dbReference type="ARBA" id="ARBA00022741"/>
    </source>
</evidence>
<accession>A0A7M5X5N3</accession>
<dbReference type="GO" id="GO:0003924">
    <property type="term" value="F:GTPase activity"/>
    <property type="evidence" value="ECO:0007669"/>
    <property type="project" value="InterPro"/>
</dbReference>
<dbReference type="OrthoDB" id="5968470at2759"/>
<dbReference type="InterPro" id="IPR027417">
    <property type="entry name" value="P-loop_NTPase"/>
</dbReference>
<dbReference type="Pfam" id="PF00071">
    <property type="entry name" value="Ras"/>
    <property type="match status" value="1"/>
</dbReference>
<dbReference type="SMART" id="SM00173">
    <property type="entry name" value="RAS"/>
    <property type="match status" value="1"/>
</dbReference>
<dbReference type="EnsemblMetazoa" id="CLYHEMT017896.1">
    <property type="protein sequence ID" value="CLYHEMP017896.1"/>
    <property type="gene ID" value="CLYHEMG017896"/>
</dbReference>
<protein>
    <submittedName>
        <fullName evidence="3">Uncharacterized protein</fullName>
    </submittedName>
</protein>
<dbReference type="PROSITE" id="PS51419">
    <property type="entry name" value="RAB"/>
    <property type="match status" value="1"/>
</dbReference>
<keyword evidence="4" id="KW-1185">Reference proteome</keyword>
<evidence type="ECO:0000313" key="4">
    <source>
        <dbReference type="Proteomes" id="UP000594262"/>
    </source>
</evidence>
<dbReference type="InterPro" id="IPR020849">
    <property type="entry name" value="Small_GTPase_Ras-type"/>
</dbReference>